<dbReference type="Gene3D" id="3.30.40.10">
    <property type="entry name" value="Zinc/RING finger domain, C3HC4 (zinc finger)"/>
    <property type="match status" value="1"/>
</dbReference>
<evidence type="ECO:0000256" key="8">
    <source>
        <dbReference type="ARBA" id="ARBA00022786"/>
    </source>
</evidence>
<feature type="region of interest" description="Disordered" evidence="13">
    <location>
        <begin position="971"/>
        <end position="1004"/>
    </location>
</feature>
<feature type="compositionally biased region" description="Basic and acidic residues" evidence="13">
    <location>
        <begin position="1114"/>
        <end position="1128"/>
    </location>
</feature>
<keyword evidence="4" id="KW-0808">Transferase</keyword>
<keyword evidence="8" id="KW-0833">Ubl conjugation pathway</keyword>
<dbReference type="GeneID" id="20039145"/>
<dbReference type="GO" id="GO:0008270">
    <property type="term" value="F:zinc ion binding"/>
    <property type="evidence" value="ECO:0007669"/>
    <property type="project" value="UniProtKB-KW"/>
</dbReference>
<feature type="region of interest" description="Disordered" evidence="13">
    <location>
        <begin position="1"/>
        <end position="40"/>
    </location>
</feature>
<dbReference type="EMBL" id="KI965477">
    <property type="protein sequence ID" value="EUD65625.1"/>
    <property type="molecule type" value="Genomic_DNA"/>
</dbReference>
<keyword evidence="10" id="KW-1133">Transmembrane helix</keyword>
<keyword evidence="5" id="KW-0812">Transmembrane</keyword>
<evidence type="ECO:0000256" key="11">
    <source>
        <dbReference type="ARBA" id="ARBA00023136"/>
    </source>
</evidence>
<dbReference type="GO" id="GO:0016567">
    <property type="term" value="P:protein ubiquitination"/>
    <property type="evidence" value="ECO:0007669"/>
    <property type="project" value="TreeGrafter"/>
</dbReference>
<dbReference type="PROSITE" id="PS50089">
    <property type="entry name" value="ZF_RING_2"/>
    <property type="match status" value="1"/>
</dbReference>
<feature type="domain" description="RING-type" evidence="14">
    <location>
        <begin position="1186"/>
        <end position="1227"/>
    </location>
</feature>
<dbReference type="InterPro" id="IPR011016">
    <property type="entry name" value="Znf_RING-CH"/>
</dbReference>
<sequence length="1233" mass="134899">MISNLEEHKNDNVEVSIDSESGTQEENSEEKIGNVCVGNRENDFYDISEETEHSSEKRNHEKNELNNFYDLTEVKGKKEEVICISSDSTNVKSGSSGSSVGNGNEEKGNLEVRDDQTVPIKVEPKHDYNTENCGDVCDTIGTSRNESNTTSGSGSKENSTPNGRATNGNNTRCGNHNENNDRNYNKEGKTTYVLCNICADIIEKSILQDHLYAHTLESAEKNEQSCAYEKQKNPNNGLFNTRNKSFYTNFSSDRNKQNRCALKRSFTSTNCTLNNSEIILTDNNDHHAEEDKIFDMIYNYNSNLDRFRNSPAVINKRNNKSVICISQNKNNMVDRKNNNSINNLCNKGVSAQNIIEIVSPGENKVEDILPFSNNVEDLKKNVTTNGGERNLPNKLEATRNSVDNFLSSMRKSISAIFPDPNASSFENSSTSKNTDNYKSEEHPSSIINDIHSMISAIEANVKRAAEKSKNRFNINSASADIDSFVNKSMSSILTDINDIRGTNRNGKNDDSVDDVLNKKLRKIYQSLDDVNKKINAAMGNNIDILGNEHSRTDDRNSIVNTISGGILNRSSITIVNSTDGGNGSEMARGSVSHTSNGNLIHMNSGSGSNNGRNVNINRSNSYPDGNSSGETTNRGRQNNFYSTNGPGTQEFNGRNGSTFFHNQNVFSHESFFTGIPPDLPHTYFSHSCGNPYNQIVRTETGSINDINYLYSNLVDRYPCICENSGFSHFDNNSNNIWPLRRVTNSNTYRTSNDSTNSRRIKEANNMNVNSNMSNYRNDGSNNGDNNISPVNNGRNTSHLMNGTMPYNLINNGVGMYPGDPPSNNPFLFIPNRHNRNIRSDVRTNQVVNTITNNYSFISTSRNSISNRSSNQGPGRIHNGNSNIGTTSIININNFNCVTTNNDYDNNRTAAMGGAVGAPISAPVGPVGPPLGFSVGSAACSAVAASVGSPPVGAAHAAVNAAVMVARGLARAPGPRTGRRAETSAGGGQRVAPLLGPPTSTCSSRVSTTTVRANTEENLDPVFSFYVFPPHRASRTNRSNGGNGVNRNSRRGVNNNSSVANNNGSGTNNNITTNSTRHVNNGSAMPSSISASSADEVPISGGPQGATDIPFVANLRREQTLTRSNERTNRIVSRSTRGVANASSSAGEQPGSGNKKIGTRAKLKENNDYLIVHFDIKKNENNNLKICSICYENYQHNESLIFLPCTHNFHQSCIIEWINKKSTCPICKINIKNF</sequence>
<evidence type="ECO:0000256" key="6">
    <source>
        <dbReference type="ARBA" id="ARBA00022723"/>
    </source>
</evidence>
<dbReference type="OrthoDB" id="8062037at2759"/>
<feature type="compositionally biased region" description="Polar residues" evidence="13">
    <location>
        <begin position="421"/>
        <end position="434"/>
    </location>
</feature>
<reference evidence="15 16" key="1">
    <citation type="submission" date="2013-02" db="EMBL/GenBank/DDBJ databases">
        <title>The Genome Sequence of Plasmodium inui San Antonio 1.</title>
        <authorList>
            <consortium name="The Broad Institute Genome Sequencing Platform"/>
            <consortium name="The Broad Institute Genome Sequencing Center for Infectious Disease"/>
            <person name="Neafsey D."/>
            <person name="Cheeseman I."/>
            <person name="Volkman S."/>
            <person name="Adams J."/>
            <person name="Walker B."/>
            <person name="Young S.K."/>
            <person name="Zeng Q."/>
            <person name="Gargeya S."/>
            <person name="Fitzgerald M."/>
            <person name="Haas B."/>
            <person name="Abouelleil A."/>
            <person name="Alvarado L."/>
            <person name="Arachchi H.M."/>
            <person name="Berlin A.M."/>
            <person name="Chapman S.B."/>
            <person name="Dewar J."/>
            <person name="Goldberg J."/>
            <person name="Griggs A."/>
            <person name="Gujja S."/>
            <person name="Hansen M."/>
            <person name="Howarth C."/>
            <person name="Imamovic A."/>
            <person name="Larimer J."/>
            <person name="McCowan C."/>
            <person name="Murphy C."/>
            <person name="Neiman D."/>
            <person name="Pearson M."/>
            <person name="Priest M."/>
            <person name="Roberts A."/>
            <person name="Saif S."/>
            <person name="Shea T."/>
            <person name="Sisk P."/>
            <person name="Sykes S."/>
            <person name="Wortman J."/>
            <person name="Nusbaum C."/>
            <person name="Birren B."/>
        </authorList>
    </citation>
    <scope>NUCLEOTIDE SEQUENCE [LARGE SCALE GENOMIC DNA]</scope>
    <source>
        <strain evidence="15 16">San Antonio 1</strain>
    </source>
</reference>
<dbReference type="SMART" id="SM00184">
    <property type="entry name" value="RING"/>
    <property type="match status" value="1"/>
</dbReference>
<evidence type="ECO:0000313" key="15">
    <source>
        <dbReference type="EMBL" id="EUD65625.1"/>
    </source>
</evidence>
<accession>W7A1T7</accession>
<gene>
    <name evidence="15" type="ORF">C922_03871</name>
</gene>
<keyword evidence="6" id="KW-0479">Metal-binding</keyword>
<evidence type="ECO:0000256" key="10">
    <source>
        <dbReference type="ARBA" id="ARBA00022989"/>
    </source>
</evidence>
<proteinExistence type="predicted"/>
<feature type="compositionally biased region" description="Basic and acidic residues" evidence="13">
    <location>
        <begin position="104"/>
        <end position="127"/>
    </location>
</feature>
<name>W7A1T7_9APIC</name>
<dbReference type="InterPro" id="IPR013083">
    <property type="entry name" value="Znf_RING/FYVE/PHD"/>
</dbReference>
<dbReference type="Proteomes" id="UP000030640">
    <property type="component" value="Unassembled WGS sequence"/>
</dbReference>
<dbReference type="AlphaFoldDB" id="W7A1T7"/>
<feature type="region of interest" description="Disordered" evidence="13">
    <location>
        <begin position="417"/>
        <end position="441"/>
    </location>
</feature>
<feature type="region of interest" description="Disordered" evidence="13">
    <location>
        <begin position="87"/>
        <end position="127"/>
    </location>
</feature>
<evidence type="ECO:0000259" key="14">
    <source>
        <dbReference type="PROSITE" id="PS50089"/>
    </source>
</evidence>
<evidence type="ECO:0000256" key="1">
    <source>
        <dbReference type="ARBA" id="ARBA00000900"/>
    </source>
</evidence>
<evidence type="ECO:0000256" key="7">
    <source>
        <dbReference type="ARBA" id="ARBA00022771"/>
    </source>
</evidence>
<protein>
    <recommendedName>
        <fullName evidence="3">RING-type E3 ubiquitin transferase</fullName>
        <ecNumber evidence="3">2.3.2.27</ecNumber>
    </recommendedName>
</protein>
<feature type="compositionally biased region" description="Low complexity" evidence="13">
    <location>
        <begin position="603"/>
        <end position="621"/>
    </location>
</feature>
<feature type="compositionally biased region" description="Low complexity" evidence="13">
    <location>
        <begin position="1035"/>
        <end position="1093"/>
    </location>
</feature>
<feature type="compositionally biased region" description="Polar residues" evidence="13">
    <location>
        <begin position="140"/>
        <end position="177"/>
    </location>
</feature>
<dbReference type="SUPFAM" id="SSF57850">
    <property type="entry name" value="RING/U-box"/>
    <property type="match status" value="1"/>
</dbReference>
<evidence type="ECO:0000256" key="5">
    <source>
        <dbReference type="ARBA" id="ARBA00022692"/>
    </source>
</evidence>
<dbReference type="PANTHER" id="PTHR45977:SF4">
    <property type="entry name" value="RING-TYPE DOMAIN-CONTAINING PROTEIN"/>
    <property type="match status" value="1"/>
</dbReference>
<dbReference type="EC" id="2.3.2.27" evidence="3"/>
<comment type="subcellular location">
    <subcellularLocation>
        <location evidence="2">Membrane</location>
        <topology evidence="2">Multi-pass membrane protein</topology>
    </subcellularLocation>
</comment>
<feature type="compositionally biased region" description="Low complexity" evidence="13">
    <location>
        <begin position="90"/>
        <end position="103"/>
    </location>
</feature>
<evidence type="ECO:0000256" key="12">
    <source>
        <dbReference type="PROSITE-ProRule" id="PRU00175"/>
    </source>
</evidence>
<evidence type="ECO:0000256" key="4">
    <source>
        <dbReference type="ARBA" id="ARBA00022679"/>
    </source>
</evidence>
<evidence type="ECO:0000256" key="3">
    <source>
        <dbReference type="ARBA" id="ARBA00012483"/>
    </source>
</evidence>
<dbReference type="GO" id="GO:0016020">
    <property type="term" value="C:membrane"/>
    <property type="evidence" value="ECO:0007669"/>
    <property type="project" value="UniProtKB-SubCell"/>
</dbReference>
<dbReference type="CDD" id="cd16454">
    <property type="entry name" value="RING-H2_PA-TM-RING"/>
    <property type="match status" value="1"/>
</dbReference>
<feature type="compositionally biased region" description="Polar residues" evidence="13">
    <location>
        <begin position="622"/>
        <end position="648"/>
    </location>
</feature>
<keyword evidence="9" id="KW-0862">Zinc</keyword>
<feature type="compositionally biased region" description="Basic and acidic residues" evidence="13">
    <location>
        <begin position="1"/>
        <end position="12"/>
    </location>
</feature>
<dbReference type="PANTHER" id="PTHR45977">
    <property type="entry name" value="TARGET OF ERK KINASE MPK-1"/>
    <property type="match status" value="1"/>
</dbReference>
<feature type="region of interest" description="Disordered" evidence="13">
    <location>
        <begin position="1031"/>
        <end position="1158"/>
    </location>
</feature>
<evidence type="ECO:0000256" key="2">
    <source>
        <dbReference type="ARBA" id="ARBA00004141"/>
    </source>
</evidence>
<dbReference type="RefSeq" id="XP_008817682.1">
    <property type="nucleotide sequence ID" value="XM_008819460.1"/>
</dbReference>
<evidence type="ECO:0000256" key="9">
    <source>
        <dbReference type="ARBA" id="ARBA00022833"/>
    </source>
</evidence>
<dbReference type="GO" id="GO:0006511">
    <property type="term" value="P:ubiquitin-dependent protein catabolic process"/>
    <property type="evidence" value="ECO:0007669"/>
    <property type="project" value="TreeGrafter"/>
</dbReference>
<dbReference type="GO" id="GO:0061630">
    <property type="term" value="F:ubiquitin protein ligase activity"/>
    <property type="evidence" value="ECO:0007669"/>
    <property type="project" value="UniProtKB-EC"/>
</dbReference>
<keyword evidence="16" id="KW-1185">Reference proteome</keyword>
<evidence type="ECO:0000256" key="13">
    <source>
        <dbReference type="SAM" id="MobiDB-lite"/>
    </source>
</evidence>
<feature type="compositionally biased region" description="Polar residues" evidence="13">
    <location>
        <begin position="1129"/>
        <end position="1146"/>
    </location>
</feature>
<dbReference type="Pfam" id="PF13639">
    <property type="entry name" value="zf-RING_2"/>
    <property type="match status" value="1"/>
</dbReference>
<feature type="region of interest" description="Disordered" evidence="13">
    <location>
        <begin position="139"/>
        <end position="186"/>
    </location>
</feature>
<evidence type="ECO:0000313" key="16">
    <source>
        <dbReference type="Proteomes" id="UP000030640"/>
    </source>
</evidence>
<comment type="catalytic activity">
    <reaction evidence="1">
        <text>S-ubiquitinyl-[E2 ubiquitin-conjugating enzyme]-L-cysteine + [acceptor protein]-L-lysine = [E2 ubiquitin-conjugating enzyme]-L-cysteine + N(6)-ubiquitinyl-[acceptor protein]-L-lysine.</text>
        <dbReference type="EC" id="2.3.2.27"/>
    </reaction>
</comment>
<feature type="region of interest" description="Disordered" evidence="13">
    <location>
        <begin position="578"/>
        <end position="648"/>
    </location>
</feature>
<dbReference type="InterPro" id="IPR001841">
    <property type="entry name" value="Znf_RING"/>
</dbReference>
<dbReference type="VEuPathDB" id="PlasmoDB:C922_03871"/>
<keyword evidence="11" id="KW-0472">Membrane</keyword>
<keyword evidence="7 12" id="KW-0863">Zinc-finger</keyword>
<organism evidence="15 16">
    <name type="scientific">Plasmodium inui San Antonio 1</name>
    <dbReference type="NCBI Taxonomy" id="1237626"/>
    <lineage>
        <taxon>Eukaryota</taxon>
        <taxon>Sar</taxon>
        <taxon>Alveolata</taxon>
        <taxon>Apicomplexa</taxon>
        <taxon>Aconoidasida</taxon>
        <taxon>Haemosporida</taxon>
        <taxon>Plasmodiidae</taxon>
        <taxon>Plasmodium</taxon>
        <taxon>Plasmodium (Plasmodium)</taxon>
    </lineage>
</organism>
<dbReference type="SMART" id="SM00744">
    <property type="entry name" value="RINGv"/>
    <property type="match status" value="1"/>
</dbReference>